<reference evidence="3 4" key="1">
    <citation type="submission" date="2019-09" db="EMBL/GenBank/DDBJ databases">
        <title>Mumia zhuanghuii sp. nov. isolated from the intestinal contents of plateau pika (Ochotona curzoniae) in the Qinghai-Tibet plateau of China.</title>
        <authorList>
            <person name="Tian Z."/>
        </authorList>
    </citation>
    <scope>NUCLEOTIDE SEQUENCE [LARGE SCALE GENOMIC DNA]</scope>
    <source>
        <strain evidence="4">350</strain>
    </source>
</reference>
<dbReference type="PANTHER" id="PTHR34477:SF1">
    <property type="entry name" value="UPF0213 PROTEIN YHBQ"/>
    <property type="match status" value="1"/>
</dbReference>
<dbReference type="InterPro" id="IPR035901">
    <property type="entry name" value="GIY-YIG_endonuc_sf"/>
</dbReference>
<dbReference type="AlphaFoldDB" id="A0A5Q6S4F8"/>
<comment type="caution">
    <text evidence="3">The sequence shown here is derived from an EMBL/GenBank/DDBJ whole genome shotgun (WGS) entry which is preliminary data.</text>
</comment>
<sequence length="94" mass="10814">MAWVYILRCSDGSYYVGSTRNLEQRIDQHRSGRGAAYTRRRLPITLVFAAETESVAEAYGWEKRIQNWSRAKREALIRGDLAALSALAKRRTPR</sequence>
<comment type="similarity">
    <text evidence="1">Belongs to the UPF0213 family.</text>
</comment>
<dbReference type="Gene3D" id="3.40.1440.10">
    <property type="entry name" value="GIY-YIG endonuclease"/>
    <property type="match status" value="1"/>
</dbReference>
<evidence type="ECO:0000256" key="1">
    <source>
        <dbReference type="ARBA" id="ARBA00007435"/>
    </source>
</evidence>
<dbReference type="Pfam" id="PF01541">
    <property type="entry name" value="GIY-YIG"/>
    <property type="match status" value="1"/>
</dbReference>
<evidence type="ECO:0000313" key="3">
    <source>
        <dbReference type="EMBL" id="KAA1425282.1"/>
    </source>
</evidence>
<protein>
    <submittedName>
        <fullName evidence="3">GIY-YIG nuclease family protein</fullName>
    </submittedName>
</protein>
<dbReference type="PROSITE" id="PS50164">
    <property type="entry name" value="GIY_YIG"/>
    <property type="match status" value="1"/>
</dbReference>
<name>A0A5Q6S4F8_9ACTN</name>
<dbReference type="Proteomes" id="UP000307768">
    <property type="component" value="Unassembled WGS sequence"/>
</dbReference>
<dbReference type="InterPro" id="IPR000305">
    <property type="entry name" value="GIY-YIG_endonuc"/>
</dbReference>
<dbReference type="EMBL" id="VDFQ02000001">
    <property type="protein sequence ID" value="KAA1425282.1"/>
    <property type="molecule type" value="Genomic_DNA"/>
</dbReference>
<organism evidence="3 4">
    <name type="scientific">Mumia zhuanghuii</name>
    <dbReference type="NCBI Taxonomy" id="2585211"/>
    <lineage>
        <taxon>Bacteria</taxon>
        <taxon>Bacillati</taxon>
        <taxon>Actinomycetota</taxon>
        <taxon>Actinomycetes</taxon>
        <taxon>Propionibacteriales</taxon>
        <taxon>Nocardioidaceae</taxon>
        <taxon>Mumia</taxon>
    </lineage>
</organism>
<dbReference type="RefSeq" id="WP_149768457.1">
    <property type="nucleotide sequence ID" value="NZ_VDFQ02000001.1"/>
</dbReference>
<accession>A0A5Q6S4F8</accession>
<gene>
    <name evidence="3" type="ORF">FE697_005310</name>
</gene>
<dbReference type="OrthoDB" id="9797095at2"/>
<dbReference type="SUPFAM" id="SSF82771">
    <property type="entry name" value="GIY-YIG endonuclease"/>
    <property type="match status" value="1"/>
</dbReference>
<evidence type="ECO:0000313" key="4">
    <source>
        <dbReference type="Proteomes" id="UP000307768"/>
    </source>
</evidence>
<dbReference type="SMART" id="SM00465">
    <property type="entry name" value="GIYc"/>
    <property type="match status" value="1"/>
</dbReference>
<feature type="domain" description="GIY-YIG" evidence="2">
    <location>
        <begin position="1"/>
        <end position="75"/>
    </location>
</feature>
<dbReference type="PANTHER" id="PTHR34477">
    <property type="entry name" value="UPF0213 PROTEIN YHBQ"/>
    <property type="match status" value="1"/>
</dbReference>
<dbReference type="CDD" id="cd10456">
    <property type="entry name" value="GIY-YIG_UPF0213"/>
    <property type="match status" value="1"/>
</dbReference>
<dbReference type="InterPro" id="IPR050190">
    <property type="entry name" value="UPF0213_domain"/>
</dbReference>
<evidence type="ECO:0000259" key="2">
    <source>
        <dbReference type="PROSITE" id="PS50164"/>
    </source>
</evidence>
<proteinExistence type="inferred from homology"/>